<feature type="region of interest" description="Disordered" evidence="1">
    <location>
        <begin position="86"/>
        <end position="107"/>
    </location>
</feature>
<name>K0TP64_THAOC</name>
<sequence length="107" mass="12620">DFHFKQGPKKKCDEIGMPKSLTTLILTYLDYARVLPRDDMKDKGIYYLQHLIYDETSSLPELDEGFPYAKWLVFWEYFERPKSDQDHKPELTFMSNPTTAPDQPLAN</sequence>
<dbReference type="Proteomes" id="UP000266841">
    <property type="component" value="Unassembled WGS sequence"/>
</dbReference>
<feature type="compositionally biased region" description="Polar residues" evidence="1">
    <location>
        <begin position="93"/>
        <end position="107"/>
    </location>
</feature>
<dbReference type="OrthoDB" id="116650at2759"/>
<dbReference type="AlphaFoldDB" id="K0TP64"/>
<comment type="caution">
    <text evidence="2">The sequence shown here is derived from an EMBL/GenBank/DDBJ whole genome shotgun (WGS) entry which is preliminary data.</text>
</comment>
<gene>
    <name evidence="2" type="ORF">THAOC_04149</name>
</gene>
<reference evidence="2 3" key="1">
    <citation type="journal article" date="2012" name="Genome Biol.">
        <title>Genome and low-iron response of an oceanic diatom adapted to chronic iron limitation.</title>
        <authorList>
            <person name="Lommer M."/>
            <person name="Specht M."/>
            <person name="Roy A.S."/>
            <person name="Kraemer L."/>
            <person name="Andreson R."/>
            <person name="Gutowska M.A."/>
            <person name="Wolf J."/>
            <person name="Bergner S.V."/>
            <person name="Schilhabel M.B."/>
            <person name="Klostermeier U.C."/>
            <person name="Beiko R.G."/>
            <person name="Rosenstiel P."/>
            <person name="Hippler M."/>
            <person name="Laroche J."/>
        </authorList>
    </citation>
    <scope>NUCLEOTIDE SEQUENCE [LARGE SCALE GENOMIC DNA]</scope>
    <source>
        <strain evidence="2 3">CCMP1005</strain>
    </source>
</reference>
<protein>
    <submittedName>
        <fullName evidence="2">Uncharacterized protein</fullName>
    </submittedName>
</protein>
<feature type="non-terminal residue" evidence="2">
    <location>
        <position position="1"/>
    </location>
</feature>
<organism evidence="2 3">
    <name type="scientific">Thalassiosira oceanica</name>
    <name type="common">Marine diatom</name>
    <dbReference type="NCBI Taxonomy" id="159749"/>
    <lineage>
        <taxon>Eukaryota</taxon>
        <taxon>Sar</taxon>
        <taxon>Stramenopiles</taxon>
        <taxon>Ochrophyta</taxon>
        <taxon>Bacillariophyta</taxon>
        <taxon>Coscinodiscophyceae</taxon>
        <taxon>Thalassiosirophycidae</taxon>
        <taxon>Thalassiosirales</taxon>
        <taxon>Thalassiosiraceae</taxon>
        <taxon>Thalassiosira</taxon>
    </lineage>
</organism>
<evidence type="ECO:0000256" key="1">
    <source>
        <dbReference type="SAM" id="MobiDB-lite"/>
    </source>
</evidence>
<evidence type="ECO:0000313" key="3">
    <source>
        <dbReference type="Proteomes" id="UP000266841"/>
    </source>
</evidence>
<dbReference type="EMBL" id="AGNL01003881">
    <property type="protein sequence ID" value="EJK74187.1"/>
    <property type="molecule type" value="Genomic_DNA"/>
</dbReference>
<proteinExistence type="predicted"/>
<evidence type="ECO:0000313" key="2">
    <source>
        <dbReference type="EMBL" id="EJK74187.1"/>
    </source>
</evidence>
<keyword evidence="3" id="KW-1185">Reference proteome</keyword>
<accession>K0TP64</accession>